<protein>
    <submittedName>
        <fullName evidence="1">Uncharacterized protein</fullName>
    </submittedName>
</protein>
<reference evidence="1" key="1">
    <citation type="submission" date="2022-04" db="EMBL/GenBank/DDBJ databases">
        <title>Genome of the entomopathogenic fungus Entomophthora muscae.</title>
        <authorList>
            <person name="Elya C."/>
            <person name="Lovett B.R."/>
            <person name="Lee E."/>
            <person name="Macias A.M."/>
            <person name="Hajek A.E."/>
            <person name="De Bivort B.L."/>
            <person name="Kasson M.T."/>
            <person name="De Fine Licht H.H."/>
            <person name="Stajich J.E."/>
        </authorList>
    </citation>
    <scope>NUCLEOTIDE SEQUENCE</scope>
    <source>
        <strain evidence="1">Berkeley</strain>
    </source>
</reference>
<evidence type="ECO:0000313" key="2">
    <source>
        <dbReference type="Proteomes" id="UP001165960"/>
    </source>
</evidence>
<comment type="caution">
    <text evidence="1">The sequence shown here is derived from an EMBL/GenBank/DDBJ whole genome shotgun (WGS) entry which is preliminary data.</text>
</comment>
<organism evidence="1 2">
    <name type="scientific">Entomophthora muscae</name>
    <dbReference type="NCBI Taxonomy" id="34485"/>
    <lineage>
        <taxon>Eukaryota</taxon>
        <taxon>Fungi</taxon>
        <taxon>Fungi incertae sedis</taxon>
        <taxon>Zoopagomycota</taxon>
        <taxon>Entomophthoromycotina</taxon>
        <taxon>Entomophthoromycetes</taxon>
        <taxon>Entomophthorales</taxon>
        <taxon>Entomophthoraceae</taxon>
        <taxon>Entomophthora</taxon>
    </lineage>
</organism>
<evidence type="ECO:0000313" key="1">
    <source>
        <dbReference type="EMBL" id="KAJ9075423.1"/>
    </source>
</evidence>
<accession>A0ACC2TLK4</accession>
<proteinExistence type="predicted"/>
<keyword evidence="2" id="KW-1185">Reference proteome</keyword>
<dbReference type="Proteomes" id="UP001165960">
    <property type="component" value="Unassembled WGS sequence"/>
</dbReference>
<name>A0ACC2TLK4_9FUNG</name>
<gene>
    <name evidence="1" type="ORF">DSO57_1036272</name>
</gene>
<dbReference type="EMBL" id="QTSX02002473">
    <property type="protein sequence ID" value="KAJ9075423.1"/>
    <property type="molecule type" value="Genomic_DNA"/>
</dbReference>
<sequence length="179" mass="19587">MSLLTQVIKSGLSVVEGLITPSSAACFPEKTTLVTPLSKSMPSNAHFGFPPNLQWGHKRGHPNSLLGYIEPSELFPSLAACVTHQGVQNLLPPDRKSSLLAISGFTLLQPQFPVSQINPRLQNNTHVDHHRKDTIWFAKSAVLGFPLGLLALGLGLLVLDLVILLHVLESLYRALHLFY</sequence>